<proteinExistence type="predicted"/>
<evidence type="ECO:0000313" key="2">
    <source>
        <dbReference type="WBParaSite" id="L893_g6608.t1"/>
    </source>
</evidence>
<dbReference type="Proteomes" id="UP000095287">
    <property type="component" value="Unplaced"/>
</dbReference>
<dbReference type="AlphaFoldDB" id="A0A1I8AK36"/>
<keyword evidence="1" id="KW-1185">Reference proteome</keyword>
<protein>
    <submittedName>
        <fullName evidence="2">DDE-1 domain-containing protein</fullName>
    </submittedName>
</protein>
<accession>A0A1I8AK36</accession>
<dbReference type="WBParaSite" id="L893_g6608.t1">
    <property type="protein sequence ID" value="L893_g6608.t1"/>
    <property type="gene ID" value="L893_g6608"/>
</dbReference>
<evidence type="ECO:0000313" key="1">
    <source>
        <dbReference type="Proteomes" id="UP000095287"/>
    </source>
</evidence>
<reference evidence="2" key="1">
    <citation type="submission" date="2016-11" db="UniProtKB">
        <authorList>
            <consortium name="WormBaseParasite"/>
        </authorList>
    </citation>
    <scope>IDENTIFICATION</scope>
</reference>
<organism evidence="1 2">
    <name type="scientific">Steinernema glaseri</name>
    <dbReference type="NCBI Taxonomy" id="37863"/>
    <lineage>
        <taxon>Eukaryota</taxon>
        <taxon>Metazoa</taxon>
        <taxon>Ecdysozoa</taxon>
        <taxon>Nematoda</taxon>
        <taxon>Chromadorea</taxon>
        <taxon>Rhabditida</taxon>
        <taxon>Tylenchina</taxon>
        <taxon>Panagrolaimomorpha</taxon>
        <taxon>Strongyloidoidea</taxon>
        <taxon>Steinernematidae</taxon>
        <taxon>Steinernema</taxon>
    </lineage>
</organism>
<name>A0A1I8AK36_9BILA</name>
<sequence>MTQRFALTFSCYRTPALTCVRLSLAVAQRTIPTLCGGPNGAKVKKRCEQSFACRPFRDKRFFSAAGRCAFQEVPWTCPHDAVCGHGHAETPLRLSAKERLILSSQQYPPLNKVKEEYANLQRWSVCPHFLVINAGFTTPIVKHPPQCKLIRLVLRYYANNFNHPGTLNSILFDNTEIKERFEVNHVITLLIERAASSYSTTPEIIP</sequence>